<dbReference type="Proteomes" id="UP001162131">
    <property type="component" value="Unassembled WGS sequence"/>
</dbReference>
<protein>
    <submittedName>
        <fullName evidence="1">Uncharacterized protein</fullName>
    </submittedName>
</protein>
<dbReference type="EMBL" id="CAJZBQ010000006">
    <property type="protein sequence ID" value="CAG9312493.1"/>
    <property type="molecule type" value="Genomic_DNA"/>
</dbReference>
<organism evidence="1 2">
    <name type="scientific">Blepharisma stoltei</name>
    <dbReference type="NCBI Taxonomy" id="1481888"/>
    <lineage>
        <taxon>Eukaryota</taxon>
        <taxon>Sar</taxon>
        <taxon>Alveolata</taxon>
        <taxon>Ciliophora</taxon>
        <taxon>Postciliodesmatophora</taxon>
        <taxon>Heterotrichea</taxon>
        <taxon>Heterotrichida</taxon>
        <taxon>Blepharismidae</taxon>
        <taxon>Blepharisma</taxon>
    </lineage>
</organism>
<comment type="caution">
    <text evidence="1">The sequence shown here is derived from an EMBL/GenBank/DDBJ whole genome shotgun (WGS) entry which is preliminary data.</text>
</comment>
<proteinExistence type="predicted"/>
<gene>
    <name evidence="1" type="ORF">BSTOLATCC_MIC6596</name>
</gene>
<name>A0AAU9IJX8_9CILI</name>
<sequence length="109" mass="12753">MGRILKPLIVTLVATSGMAGLVYSFYTYEESKVYPKIEGMPMKDKLNESKRIEIEVHDFRKKWKEHGGRILKSYREESKKFKENLENQDMDMPAEGKVILDIINDNKLE</sequence>
<evidence type="ECO:0000313" key="2">
    <source>
        <dbReference type="Proteomes" id="UP001162131"/>
    </source>
</evidence>
<keyword evidence="2" id="KW-1185">Reference proteome</keyword>
<evidence type="ECO:0000313" key="1">
    <source>
        <dbReference type="EMBL" id="CAG9312493.1"/>
    </source>
</evidence>
<dbReference type="AlphaFoldDB" id="A0AAU9IJX8"/>
<reference evidence="1" key="1">
    <citation type="submission" date="2021-09" db="EMBL/GenBank/DDBJ databases">
        <authorList>
            <consortium name="AG Swart"/>
            <person name="Singh M."/>
            <person name="Singh A."/>
            <person name="Seah K."/>
            <person name="Emmerich C."/>
        </authorList>
    </citation>
    <scope>NUCLEOTIDE SEQUENCE</scope>
    <source>
        <strain evidence="1">ATCC30299</strain>
    </source>
</reference>
<accession>A0AAU9IJX8</accession>